<keyword evidence="3" id="KW-1003">Cell membrane</keyword>
<keyword evidence="7 10" id="KW-1133">Transmembrane helix</keyword>
<sequence length="162" mass="17928">MREAAGFTLIELMIVIVIIGVISTVALLSTRGPDPGRVLAREADRLVLCIDQAIEVAVAGPRHLGLRVDPTHYGFRIYRAGKWEKLSHPPCRDRAWPPGLRWRTEVEGRRLPTAGGDAQTPQIYLLGSGEVSPFRIELEQSGVRWIVTGTGWGEVRRQLASP</sequence>
<keyword evidence="12" id="KW-1185">Reference proteome</keyword>
<evidence type="ECO:0000256" key="3">
    <source>
        <dbReference type="ARBA" id="ARBA00022475"/>
    </source>
</evidence>
<dbReference type="NCBIfam" id="TIGR01708">
    <property type="entry name" value="typeII_sec_gspH"/>
    <property type="match status" value="1"/>
</dbReference>
<dbReference type="InterPro" id="IPR045584">
    <property type="entry name" value="Pilin-like"/>
</dbReference>
<evidence type="ECO:0000313" key="11">
    <source>
        <dbReference type="EMBL" id="TFZ82813.1"/>
    </source>
</evidence>
<dbReference type="GO" id="GO:0005886">
    <property type="term" value="C:plasma membrane"/>
    <property type="evidence" value="ECO:0007669"/>
    <property type="project" value="UniProtKB-SubCell"/>
</dbReference>
<dbReference type="RefSeq" id="WP_135281483.1">
    <property type="nucleotide sequence ID" value="NZ_SRIO01000006.1"/>
</dbReference>
<dbReference type="InterPro" id="IPR049875">
    <property type="entry name" value="TypeII_GspH"/>
</dbReference>
<dbReference type="Gene3D" id="3.55.40.10">
    <property type="entry name" value="minor pseudopilin epsh domain"/>
    <property type="match status" value="1"/>
</dbReference>
<protein>
    <recommendedName>
        <fullName evidence="2">Type II secretion system protein H</fullName>
    </recommendedName>
    <alternativeName>
        <fullName evidence="9">General secretion pathway protein H</fullName>
    </alternativeName>
</protein>
<dbReference type="Proteomes" id="UP000297890">
    <property type="component" value="Unassembled WGS sequence"/>
</dbReference>
<evidence type="ECO:0000256" key="10">
    <source>
        <dbReference type="SAM" id="Phobius"/>
    </source>
</evidence>
<dbReference type="PRINTS" id="PR00885">
    <property type="entry name" value="BCTERIALGSPH"/>
</dbReference>
<name>A0A4Z0F8Z6_9GAMM</name>
<dbReference type="InterPro" id="IPR012902">
    <property type="entry name" value="N_methyl_site"/>
</dbReference>
<dbReference type="NCBIfam" id="TIGR02532">
    <property type="entry name" value="IV_pilin_GFxxxE"/>
    <property type="match status" value="1"/>
</dbReference>
<evidence type="ECO:0000256" key="7">
    <source>
        <dbReference type="ARBA" id="ARBA00022989"/>
    </source>
</evidence>
<dbReference type="EMBL" id="SRIO01000006">
    <property type="protein sequence ID" value="TFZ82813.1"/>
    <property type="molecule type" value="Genomic_DNA"/>
</dbReference>
<dbReference type="GO" id="GO:0015628">
    <property type="term" value="P:protein secretion by the type II secretion system"/>
    <property type="evidence" value="ECO:0007669"/>
    <property type="project" value="InterPro"/>
</dbReference>
<evidence type="ECO:0000256" key="8">
    <source>
        <dbReference type="ARBA" id="ARBA00023136"/>
    </source>
</evidence>
<evidence type="ECO:0000256" key="6">
    <source>
        <dbReference type="ARBA" id="ARBA00022692"/>
    </source>
</evidence>
<dbReference type="SUPFAM" id="SSF54523">
    <property type="entry name" value="Pili subunits"/>
    <property type="match status" value="1"/>
</dbReference>
<evidence type="ECO:0000256" key="9">
    <source>
        <dbReference type="ARBA" id="ARBA00030775"/>
    </source>
</evidence>
<dbReference type="PROSITE" id="PS00409">
    <property type="entry name" value="PROKAR_NTER_METHYL"/>
    <property type="match status" value="1"/>
</dbReference>
<keyword evidence="8 10" id="KW-0472">Membrane</keyword>
<dbReference type="OrthoDB" id="5730913at2"/>
<keyword evidence="4" id="KW-0488">Methylation</keyword>
<proteinExistence type="predicted"/>
<comment type="caution">
    <text evidence="11">The sequence shown here is derived from an EMBL/GenBank/DDBJ whole genome shotgun (WGS) entry which is preliminary data.</text>
</comment>
<gene>
    <name evidence="11" type="primary">gspH</name>
    <name evidence="11" type="ORF">E4680_05915</name>
</gene>
<comment type="subcellular location">
    <subcellularLocation>
        <location evidence="1">Cell inner membrane</location>
        <topology evidence="1">Single-pass membrane protein</topology>
    </subcellularLocation>
</comment>
<reference evidence="11 12" key="1">
    <citation type="journal article" date="2019" name="ISME J.">
        <title>Candidatus Macondimonas diazotrophica, a novel gammaproteobacterial genus dominating crude-oil-contaminated coastal sediments.</title>
        <authorList>
            <person name="Karthikeyan S."/>
            <person name="Konstantinidis K."/>
        </authorList>
    </citation>
    <scope>NUCLEOTIDE SEQUENCE [LARGE SCALE GENOMIC DNA]</scope>
    <source>
        <strain evidence="11 12">KTK01</strain>
    </source>
</reference>
<dbReference type="Pfam" id="PF07963">
    <property type="entry name" value="N_methyl"/>
    <property type="match status" value="1"/>
</dbReference>
<accession>A0A4Z0F8Z6</accession>
<organism evidence="11 12">
    <name type="scientific">Candidatus Macondimonas diazotrophica</name>
    <dbReference type="NCBI Taxonomy" id="2305248"/>
    <lineage>
        <taxon>Bacteria</taxon>
        <taxon>Pseudomonadati</taxon>
        <taxon>Pseudomonadota</taxon>
        <taxon>Gammaproteobacteria</taxon>
        <taxon>Chromatiales</taxon>
        <taxon>Ectothiorhodospiraceae</taxon>
        <taxon>Candidatus Macondimonas</taxon>
    </lineage>
</organism>
<dbReference type="Gene3D" id="3.30.700.10">
    <property type="entry name" value="Glycoprotein, Type 4 Pilin"/>
    <property type="match status" value="1"/>
</dbReference>
<evidence type="ECO:0000313" key="12">
    <source>
        <dbReference type="Proteomes" id="UP000297890"/>
    </source>
</evidence>
<keyword evidence="6 10" id="KW-0812">Transmembrane</keyword>
<feature type="transmembrane region" description="Helical" evidence="10">
    <location>
        <begin position="6"/>
        <end position="28"/>
    </location>
</feature>
<dbReference type="AlphaFoldDB" id="A0A4Z0F8Z6"/>
<dbReference type="GO" id="GO:0015627">
    <property type="term" value="C:type II protein secretion system complex"/>
    <property type="evidence" value="ECO:0007669"/>
    <property type="project" value="InterPro"/>
</dbReference>
<dbReference type="InterPro" id="IPR002416">
    <property type="entry name" value="T2SS_protein-GspH"/>
</dbReference>
<evidence type="ECO:0000256" key="2">
    <source>
        <dbReference type="ARBA" id="ARBA00021549"/>
    </source>
</evidence>
<evidence type="ECO:0000256" key="4">
    <source>
        <dbReference type="ARBA" id="ARBA00022481"/>
    </source>
</evidence>
<evidence type="ECO:0000256" key="5">
    <source>
        <dbReference type="ARBA" id="ARBA00022519"/>
    </source>
</evidence>
<keyword evidence="5" id="KW-0997">Cell inner membrane</keyword>
<evidence type="ECO:0000256" key="1">
    <source>
        <dbReference type="ARBA" id="ARBA00004377"/>
    </source>
</evidence>